<gene>
    <name evidence="2" type="ORF">B0J13DRAFT_576301</name>
</gene>
<comment type="caution">
    <text evidence="2">The sequence shown here is derived from an EMBL/GenBank/DDBJ whole genome shotgun (WGS) entry which is preliminary data.</text>
</comment>
<organism evidence="2 3">
    <name type="scientific">Dactylonectria estremocensis</name>
    <dbReference type="NCBI Taxonomy" id="1079267"/>
    <lineage>
        <taxon>Eukaryota</taxon>
        <taxon>Fungi</taxon>
        <taxon>Dikarya</taxon>
        <taxon>Ascomycota</taxon>
        <taxon>Pezizomycotina</taxon>
        <taxon>Sordariomycetes</taxon>
        <taxon>Hypocreomycetidae</taxon>
        <taxon>Hypocreales</taxon>
        <taxon>Nectriaceae</taxon>
        <taxon>Dactylonectria</taxon>
    </lineage>
</organism>
<feature type="chain" id="PRO_5040481302" evidence="1">
    <location>
        <begin position="23"/>
        <end position="423"/>
    </location>
</feature>
<feature type="signal peptide" evidence="1">
    <location>
        <begin position="1"/>
        <end position="22"/>
    </location>
</feature>
<dbReference type="OrthoDB" id="2019572at2759"/>
<proteinExistence type="predicted"/>
<evidence type="ECO:0000256" key="1">
    <source>
        <dbReference type="SAM" id="SignalP"/>
    </source>
</evidence>
<reference evidence="2" key="1">
    <citation type="journal article" date="2021" name="Nat. Commun.">
        <title>Genetic determinants of endophytism in the Arabidopsis root mycobiome.</title>
        <authorList>
            <person name="Mesny F."/>
            <person name="Miyauchi S."/>
            <person name="Thiergart T."/>
            <person name="Pickel B."/>
            <person name="Atanasova L."/>
            <person name="Karlsson M."/>
            <person name="Huettel B."/>
            <person name="Barry K.W."/>
            <person name="Haridas S."/>
            <person name="Chen C."/>
            <person name="Bauer D."/>
            <person name="Andreopoulos W."/>
            <person name="Pangilinan J."/>
            <person name="LaButti K."/>
            <person name="Riley R."/>
            <person name="Lipzen A."/>
            <person name="Clum A."/>
            <person name="Drula E."/>
            <person name="Henrissat B."/>
            <person name="Kohler A."/>
            <person name="Grigoriev I.V."/>
            <person name="Martin F.M."/>
            <person name="Hacquard S."/>
        </authorList>
    </citation>
    <scope>NUCLEOTIDE SEQUENCE</scope>
    <source>
        <strain evidence="2">MPI-CAGE-AT-0021</strain>
    </source>
</reference>
<dbReference type="Proteomes" id="UP000717696">
    <property type="component" value="Unassembled WGS sequence"/>
</dbReference>
<accession>A0A9P9D3H4</accession>
<sequence length="423" mass="44527">MRFNTLSGLTWLLLAGLGLTDAFETCSTTEAAACSCPASVAKRYQARAHTFPEHLFPRVDVLCSDGTPPCCVKRGPGPLQVSADTSKTDLQCGTKFGDDQQDVTNGVAYTIEDCPATGPYSGQKCLHIAITTAAGVTLTDIHLQVDDKPITLNTKLGTWAFNKYCTASPSECWVPVSAIIATFDPPVTSLCATTIYVAAGISISIPGSTSGATCFNKGTTIGSGNWFMYFPLKLECPEICLSQCCCPSTQPPSTKLCPIGTAMGYGDGAINLNGDPVPPALSGQGCNRWGWYFTPNQAALSGGIDGTLIVGAGGNVVSAGTPVGIWSATLLFGNVLQFTYQLYDDDTNGHFDLAEVHVYAACVEPSKCAPGQYTFVQESLTGNSDTLFVGSIPVGSCSTYYLIFHAKVNQQFPSSEACPPETP</sequence>
<keyword evidence="1" id="KW-0732">Signal</keyword>
<name>A0A9P9D3H4_9HYPO</name>
<dbReference type="EMBL" id="JAGMUU010000053">
    <property type="protein sequence ID" value="KAH7111939.1"/>
    <property type="molecule type" value="Genomic_DNA"/>
</dbReference>
<keyword evidence="3" id="KW-1185">Reference proteome</keyword>
<dbReference type="AlphaFoldDB" id="A0A9P9D3H4"/>
<evidence type="ECO:0000313" key="3">
    <source>
        <dbReference type="Proteomes" id="UP000717696"/>
    </source>
</evidence>
<protein>
    <submittedName>
        <fullName evidence="2">Uncharacterized protein</fullName>
    </submittedName>
</protein>
<evidence type="ECO:0000313" key="2">
    <source>
        <dbReference type="EMBL" id="KAH7111939.1"/>
    </source>
</evidence>